<accession>A0A0R2F007</accession>
<dbReference type="Proteomes" id="UP000050865">
    <property type="component" value="Unassembled WGS sequence"/>
</dbReference>
<dbReference type="PATRIC" id="fig|1423730.4.peg.2482"/>
<dbReference type="InterPro" id="IPR010982">
    <property type="entry name" value="Lambda_DNA-bd_dom_sf"/>
</dbReference>
<dbReference type="AlphaFoldDB" id="A0A0R2F007"/>
<evidence type="ECO:0000313" key="2">
    <source>
        <dbReference type="Proteomes" id="UP000050865"/>
    </source>
</evidence>
<keyword evidence="2" id="KW-1185">Reference proteome</keyword>
<evidence type="ECO:0000313" key="1">
    <source>
        <dbReference type="EMBL" id="KRN21222.1"/>
    </source>
</evidence>
<reference evidence="1 2" key="1">
    <citation type="journal article" date="2015" name="Genome Announc.">
        <title>Expanding the biotechnology potential of lactobacilli through comparative genomics of 213 strains and associated genera.</title>
        <authorList>
            <person name="Sun Z."/>
            <person name="Harris H.M."/>
            <person name="McCann A."/>
            <person name="Guo C."/>
            <person name="Argimon S."/>
            <person name="Zhang W."/>
            <person name="Yang X."/>
            <person name="Jeffery I.B."/>
            <person name="Cooney J.C."/>
            <person name="Kagawa T.F."/>
            <person name="Liu W."/>
            <person name="Song Y."/>
            <person name="Salvetti E."/>
            <person name="Wrobel A."/>
            <person name="Rasinkangas P."/>
            <person name="Parkhill J."/>
            <person name="Rea M.C."/>
            <person name="O'Sullivan O."/>
            <person name="Ritari J."/>
            <person name="Douillard F.P."/>
            <person name="Paul Ross R."/>
            <person name="Yang R."/>
            <person name="Briner A.E."/>
            <person name="Felis G.E."/>
            <person name="de Vos W.M."/>
            <person name="Barrangou R."/>
            <person name="Klaenhammer T.R."/>
            <person name="Caufield P.W."/>
            <person name="Cui Y."/>
            <person name="Zhang H."/>
            <person name="O'Toole P.W."/>
        </authorList>
    </citation>
    <scope>NUCLEOTIDE SEQUENCE [LARGE SCALE GENOMIC DNA]</scope>
    <source>
        <strain evidence="1 2">DSM 22697</strain>
    </source>
</reference>
<sequence>MKEVTEVAGEVGKLLRAVRLGQGMPQARLYDGLLSQRQAIRLESAHNDLKAELLFPILQRLHLSADEFAALLEHERGVALAEAKPLPPVLAKALAEYTAWGDWPLTEAERTAITRYALTAPVTTLAQIEAMIPLIPVLPEQAEKIWRRLQVFQGLPRYEQLASSWCHTRLFTLLFMGRQKAASQVISRWQTLSDLPGDAKQVRLFMTKLTAALPDANAVYAATDPLITAWRSFNEPVMADGMIDNRRHILSGFNVHDAWRDQEIGAVARLLKAMPKAALAELDTPAYLAKFPGLNEALAQRHATLDDFLEAR</sequence>
<evidence type="ECO:0008006" key="3">
    <source>
        <dbReference type="Google" id="ProtNLM"/>
    </source>
</evidence>
<organism evidence="1 2">
    <name type="scientific">Lacticaseibacillus camelliae DSM 22697 = JCM 13995</name>
    <dbReference type="NCBI Taxonomy" id="1423730"/>
    <lineage>
        <taxon>Bacteria</taxon>
        <taxon>Bacillati</taxon>
        <taxon>Bacillota</taxon>
        <taxon>Bacilli</taxon>
        <taxon>Lactobacillales</taxon>
        <taxon>Lactobacillaceae</taxon>
        <taxon>Lacticaseibacillus</taxon>
    </lineage>
</organism>
<dbReference type="EMBL" id="AYZJ01000059">
    <property type="protein sequence ID" value="KRN21222.1"/>
    <property type="molecule type" value="Genomic_DNA"/>
</dbReference>
<proteinExistence type="predicted"/>
<dbReference type="GO" id="GO:0003677">
    <property type="term" value="F:DNA binding"/>
    <property type="evidence" value="ECO:0007669"/>
    <property type="project" value="InterPro"/>
</dbReference>
<comment type="caution">
    <text evidence="1">The sequence shown here is derived from an EMBL/GenBank/DDBJ whole genome shotgun (WGS) entry which is preliminary data.</text>
</comment>
<gene>
    <name evidence="1" type="ORF">FC75_GL002387</name>
</gene>
<name>A0A0R2F007_9LACO</name>
<dbReference type="Gene3D" id="1.25.40.10">
    <property type="entry name" value="Tetratricopeptide repeat domain"/>
    <property type="match status" value="1"/>
</dbReference>
<protein>
    <recommendedName>
        <fullName evidence="3">HTH cro/C1-type domain-containing protein</fullName>
    </recommendedName>
</protein>
<dbReference type="SUPFAM" id="SSF47413">
    <property type="entry name" value="lambda repressor-like DNA-binding domains"/>
    <property type="match status" value="1"/>
</dbReference>
<dbReference type="InterPro" id="IPR011990">
    <property type="entry name" value="TPR-like_helical_dom_sf"/>
</dbReference>
<dbReference type="STRING" id="1423730.FC75_GL002387"/>